<sequence length="254" mass="28319">MKGRFLKKLSFISSLGRGLVGQLNHSEKEKLSNRKFLSSPVLDEPTHYVYDFQSGENNEEELSSSLGSLETASATDEDIFLEPEFEEVHLSEFQENCPPGGQDSVVFYSTSLRGIRKTFEDCTAIRFLLRSFKIQFSERDVSLHNQYRDELREVLEGVAIPPKLFIRGRYIGGAEQVITLHEQGKLKKLLEGVALEDGAGGVCGQCAGVRFIICTNCNGSCKISNGNNSGDEGWDRRCPECNENGLIKCRDCTC</sequence>
<accession>A0ACB9LIX2</accession>
<reference evidence="2" key="1">
    <citation type="journal article" date="2023" name="Front. Plant Sci.">
        <title>Chromosomal-level genome assembly of Melastoma candidum provides insights into trichome evolution.</title>
        <authorList>
            <person name="Zhong Y."/>
            <person name="Wu W."/>
            <person name="Sun C."/>
            <person name="Zou P."/>
            <person name="Liu Y."/>
            <person name="Dai S."/>
            <person name="Zhou R."/>
        </authorList>
    </citation>
    <scope>NUCLEOTIDE SEQUENCE [LARGE SCALE GENOMIC DNA]</scope>
</reference>
<name>A0ACB9LIX2_9MYRT</name>
<dbReference type="Proteomes" id="UP001057402">
    <property type="component" value="Chromosome 11"/>
</dbReference>
<protein>
    <submittedName>
        <fullName evidence="1">Uncharacterized protein</fullName>
    </submittedName>
</protein>
<evidence type="ECO:0000313" key="2">
    <source>
        <dbReference type="Proteomes" id="UP001057402"/>
    </source>
</evidence>
<proteinExistence type="predicted"/>
<gene>
    <name evidence="1" type="ORF">MLD38_035589</name>
</gene>
<organism evidence="1 2">
    <name type="scientific">Melastoma candidum</name>
    <dbReference type="NCBI Taxonomy" id="119954"/>
    <lineage>
        <taxon>Eukaryota</taxon>
        <taxon>Viridiplantae</taxon>
        <taxon>Streptophyta</taxon>
        <taxon>Embryophyta</taxon>
        <taxon>Tracheophyta</taxon>
        <taxon>Spermatophyta</taxon>
        <taxon>Magnoliopsida</taxon>
        <taxon>eudicotyledons</taxon>
        <taxon>Gunneridae</taxon>
        <taxon>Pentapetalae</taxon>
        <taxon>rosids</taxon>
        <taxon>malvids</taxon>
        <taxon>Myrtales</taxon>
        <taxon>Melastomataceae</taxon>
        <taxon>Melastomatoideae</taxon>
        <taxon>Melastomateae</taxon>
        <taxon>Melastoma</taxon>
    </lineage>
</organism>
<dbReference type="EMBL" id="CM042890">
    <property type="protein sequence ID" value="KAI4310624.1"/>
    <property type="molecule type" value="Genomic_DNA"/>
</dbReference>
<evidence type="ECO:0000313" key="1">
    <source>
        <dbReference type="EMBL" id="KAI4310624.1"/>
    </source>
</evidence>
<comment type="caution">
    <text evidence="1">The sequence shown here is derived from an EMBL/GenBank/DDBJ whole genome shotgun (WGS) entry which is preliminary data.</text>
</comment>
<keyword evidence="2" id="KW-1185">Reference proteome</keyword>